<organism evidence="2 3">
    <name type="scientific">Roseivivax lentus</name>
    <dbReference type="NCBI Taxonomy" id="633194"/>
    <lineage>
        <taxon>Bacteria</taxon>
        <taxon>Pseudomonadati</taxon>
        <taxon>Pseudomonadota</taxon>
        <taxon>Alphaproteobacteria</taxon>
        <taxon>Rhodobacterales</taxon>
        <taxon>Roseobacteraceae</taxon>
        <taxon>Roseivivax</taxon>
    </lineage>
</organism>
<dbReference type="RefSeq" id="WP_076450443.1">
    <property type="nucleotide sequence ID" value="NZ_FTOQ01000018.1"/>
</dbReference>
<accession>A0A1N7PP69</accession>
<evidence type="ECO:0000313" key="3">
    <source>
        <dbReference type="Proteomes" id="UP000186684"/>
    </source>
</evidence>
<evidence type="ECO:0008006" key="4">
    <source>
        <dbReference type="Google" id="ProtNLM"/>
    </source>
</evidence>
<feature type="region of interest" description="Disordered" evidence="1">
    <location>
        <begin position="1"/>
        <end position="21"/>
    </location>
</feature>
<dbReference type="Proteomes" id="UP000186684">
    <property type="component" value="Unassembled WGS sequence"/>
</dbReference>
<protein>
    <recommendedName>
        <fullName evidence="4">Nuclease homologue</fullName>
    </recommendedName>
</protein>
<proteinExistence type="predicted"/>
<sequence>MGPTHRPVARTDAPGPTVQSAGEVKINRGPALERATATRGAPRMLAGRVSHVRDGDTIEVAGTPVRLGDLDCAELGSADGARARRAMVSLADGAHVTCALDGRRSYDREIGRCRLVGGPDLARAMRDRGICGG</sequence>
<dbReference type="InterPro" id="IPR035437">
    <property type="entry name" value="SNase_OB-fold_sf"/>
</dbReference>
<keyword evidence="3" id="KW-1185">Reference proteome</keyword>
<name>A0A1N7PP69_9RHOB</name>
<dbReference type="AlphaFoldDB" id="A0A1N7PP69"/>
<evidence type="ECO:0000313" key="2">
    <source>
        <dbReference type="EMBL" id="SIT12444.1"/>
    </source>
</evidence>
<dbReference type="STRING" id="633194.SAMN05421759_11829"/>
<dbReference type="Gene3D" id="2.40.50.90">
    <property type="match status" value="1"/>
</dbReference>
<gene>
    <name evidence="2" type="ORF">SAMN05421759_11829</name>
</gene>
<reference evidence="3" key="1">
    <citation type="submission" date="2017-01" db="EMBL/GenBank/DDBJ databases">
        <authorList>
            <person name="Varghese N."/>
            <person name="Submissions S."/>
        </authorList>
    </citation>
    <scope>NUCLEOTIDE SEQUENCE [LARGE SCALE GENOMIC DNA]</scope>
    <source>
        <strain evidence="3">DSM 29430</strain>
    </source>
</reference>
<dbReference type="EMBL" id="FTOQ01000018">
    <property type="protein sequence ID" value="SIT12444.1"/>
    <property type="molecule type" value="Genomic_DNA"/>
</dbReference>
<dbReference type="SUPFAM" id="SSF50199">
    <property type="entry name" value="Staphylococcal nuclease"/>
    <property type="match status" value="1"/>
</dbReference>
<evidence type="ECO:0000256" key="1">
    <source>
        <dbReference type="SAM" id="MobiDB-lite"/>
    </source>
</evidence>
<dbReference type="OrthoDB" id="9805504at2"/>